<organism evidence="4 5">
    <name type="scientific">Rubripirellula reticaptiva</name>
    <dbReference type="NCBI Taxonomy" id="2528013"/>
    <lineage>
        <taxon>Bacteria</taxon>
        <taxon>Pseudomonadati</taxon>
        <taxon>Planctomycetota</taxon>
        <taxon>Planctomycetia</taxon>
        <taxon>Pirellulales</taxon>
        <taxon>Pirellulaceae</taxon>
        <taxon>Rubripirellula</taxon>
    </lineage>
</organism>
<sequence length="574" mass="62857">MGQAELYTECSPQNKSLLWNAAMNRLEQKVSTARRRLVLAKFGKALCMTLFVGLIVATVAIAVPALKFLEIDFQAWTYGWIGGASLAAVVIAGIYAIATAPTMQSVAAEVDRRFGLRERVSSSMALDKATKESDFGIALVADAEKRADQLAVADRFPLKPSRLGWMPLAIIPVLAVVLMLVEPLNKTTASSTAAIDPVEAKQVQTVASQLKKRIQQQKRKADAAGLEEAKEMYEKMESQLDKITGKKDMDRKDAMIAMNDLKKQLEERREQLGSPDQMRRAMSQMKGLESGPGEKVAKSIEKGEFGKAEQAVKDLADKMRDGKLTSEEKEQLKKQVEQMAKVLEKNAEQHEKKKQELQDKIDKAKKEGRGNDAAKLQQEMNQMQSKDAQMQQMSKMAQAMSDAAKAMKEGKGGEAADAMEKMADQLGDMADAMSELEDLEMSMDQLSESKSQMRCEKCGGGGCQSCQGNGQFGMGQGQGEGNGMGKGNGSGDRPEEEGDTNTYDTQVRGDVKKGKAIIAGFADGPNRKGISREDVKAAIQSTLNEESDPSENQTLPRTEQEHARQYFDSLREGK</sequence>
<keyword evidence="3" id="KW-0472">Membrane</keyword>
<evidence type="ECO:0000256" key="2">
    <source>
        <dbReference type="SAM" id="MobiDB-lite"/>
    </source>
</evidence>
<comment type="caution">
    <text evidence="4">The sequence shown here is derived from an EMBL/GenBank/DDBJ whole genome shotgun (WGS) entry which is preliminary data.</text>
</comment>
<dbReference type="Proteomes" id="UP000317977">
    <property type="component" value="Unassembled WGS sequence"/>
</dbReference>
<accession>A0A5C6F9I0</accession>
<proteinExistence type="predicted"/>
<feature type="region of interest" description="Disordered" evidence="2">
    <location>
        <begin position="321"/>
        <end position="416"/>
    </location>
</feature>
<dbReference type="AlphaFoldDB" id="A0A5C6F9I0"/>
<feature type="coiled-coil region" evidence="1">
    <location>
        <begin position="200"/>
        <end position="271"/>
    </location>
</feature>
<feature type="region of interest" description="Disordered" evidence="2">
    <location>
        <begin position="541"/>
        <end position="574"/>
    </location>
</feature>
<name>A0A5C6F9I0_9BACT</name>
<keyword evidence="3" id="KW-1133">Transmembrane helix</keyword>
<dbReference type="EMBL" id="SJPX01000001">
    <property type="protein sequence ID" value="TWU57210.1"/>
    <property type="molecule type" value="Genomic_DNA"/>
</dbReference>
<feature type="compositionally biased region" description="Basic and acidic residues" evidence="2">
    <location>
        <begin position="405"/>
        <end position="416"/>
    </location>
</feature>
<feature type="transmembrane region" description="Helical" evidence="3">
    <location>
        <begin position="163"/>
        <end position="181"/>
    </location>
</feature>
<feature type="compositionally biased region" description="Gly residues" evidence="2">
    <location>
        <begin position="470"/>
        <end position="490"/>
    </location>
</feature>
<reference evidence="4 5" key="1">
    <citation type="submission" date="2019-02" db="EMBL/GenBank/DDBJ databases">
        <title>Deep-cultivation of Planctomycetes and their phenomic and genomic characterization uncovers novel biology.</title>
        <authorList>
            <person name="Wiegand S."/>
            <person name="Jogler M."/>
            <person name="Boedeker C."/>
            <person name="Pinto D."/>
            <person name="Vollmers J."/>
            <person name="Rivas-Marin E."/>
            <person name="Kohn T."/>
            <person name="Peeters S.H."/>
            <person name="Heuer A."/>
            <person name="Rast P."/>
            <person name="Oberbeckmann S."/>
            <person name="Bunk B."/>
            <person name="Jeske O."/>
            <person name="Meyerdierks A."/>
            <person name="Storesund J.E."/>
            <person name="Kallscheuer N."/>
            <person name="Luecker S."/>
            <person name="Lage O.M."/>
            <person name="Pohl T."/>
            <person name="Merkel B.J."/>
            <person name="Hornburger P."/>
            <person name="Mueller R.-W."/>
            <person name="Bruemmer F."/>
            <person name="Labrenz M."/>
            <person name="Spormann A.M."/>
            <person name="Op Den Camp H."/>
            <person name="Overmann J."/>
            <person name="Amann R."/>
            <person name="Jetten M.S.M."/>
            <person name="Mascher T."/>
            <person name="Medema M.H."/>
            <person name="Devos D.P."/>
            <person name="Kaster A.-K."/>
            <person name="Ovreas L."/>
            <person name="Rohde M."/>
            <person name="Galperin M.Y."/>
            <person name="Jogler C."/>
        </authorList>
    </citation>
    <scope>NUCLEOTIDE SEQUENCE [LARGE SCALE GENOMIC DNA]</scope>
    <source>
        <strain evidence="4 5">Poly59</strain>
    </source>
</reference>
<feature type="transmembrane region" description="Helical" evidence="3">
    <location>
        <begin position="78"/>
        <end position="98"/>
    </location>
</feature>
<gene>
    <name evidence="4" type="ORF">Poly59_01160</name>
</gene>
<keyword evidence="1" id="KW-0175">Coiled coil</keyword>
<evidence type="ECO:0008006" key="6">
    <source>
        <dbReference type="Google" id="ProtNLM"/>
    </source>
</evidence>
<feature type="transmembrane region" description="Helical" evidence="3">
    <location>
        <begin position="45"/>
        <end position="66"/>
    </location>
</feature>
<keyword evidence="3" id="KW-0812">Transmembrane</keyword>
<keyword evidence="5" id="KW-1185">Reference proteome</keyword>
<evidence type="ECO:0000256" key="3">
    <source>
        <dbReference type="SAM" id="Phobius"/>
    </source>
</evidence>
<evidence type="ECO:0000256" key="1">
    <source>
        <dbReference type="SAM" id="Coils"/>
    </source>
</evidence>
<feature type="region of interest" description="Disordered" evidence="2">
    <location>
        <begin position="466"/>
        <end position="512"/>
    </location>
</feature>
<evidence type="ECO:0000313" key="5">
    <source>
        <dbReference type="Proteomes" id="UP000317977"/>
    </source>
</evidence>
<protein>
    <recommendedName>
        <fullName evidence="6">Chromosome partition protein Smc</fullName>
    </recommendedName>
</protein>
<feature type="compositionally biased region" description="Low complexity" evidence="2">
    <location>
        <begin position="382"/>
        <end position="404"/>
    </location>
</feature>
<feature type="compositionally biased region" description="Polar residues" evidence="2">
    <location>
        <begin position="541"/>
        <end position="557"/>
    </location>
</feature>
<feature type="compositionally biased region" description="Basic and acidic residues" evidence="2">
    <location>
        <begin position="558"/>
        <end position="574"/>
    </location>
</feature>
<feature type="compositionally biased region" description="Basic and acidic residues" evidence="2">
    <location>
        <begin position="321"/>
        <end position="372"/>
    </location>
</feature>
<evidence type="ECO:0000313" key="4">
    <source>
        <dbReference type="EMBL" id="TWU57210.1"/>
    </source>
</evidence>